<keyword evidence="2" id="KW-1185">Reference proteome</keyword>
<dbReference type="SUPFAM" id="SSF52490">
    <property type="entry name" value="Tubulin nucleotide-binding domain-like"/>
    <property type="match status" value="1"/>
</dbReference>
<dbReference type="InterPro" id="IPR025904">
    <property type="entry name" value="Tubulin-like"/>
</dbReference>
<name>A0A552UJ31_9SPHN</name>
<dbReference type="Pfam" id="PF13809">
    <property type="entry name" value="Tubulin_2"/>
    <property type="match status" value="1"/>
</dbReference>
<evidence type="ECO:0000313" key="1">
    <source>
        <dbReference type="EMBL" id="TRW18195.1"/>
    </source>
</evidence>
<comment type="caution">
    <text evidence="1">The sequence shown here is derived from an EMBL/GenBank/DDBJ whole genome shotgun (WGS) entry which is preliminary data.</text>
</comment>
<evidence type="ECO:0008006" key="3">
    <source>
        <dbReference type="Google" id="ProtNLM"/>
    </source>
</evidence>
<dbReference type="OrthoDB" id="174139at2"/>
<dbReference type="RefSeq" id="WP_144236888.1">
    <property type="nucleotide sequence ID" value="NZ_VJWA01000001.1"/>
</dbReference>
<proteinExistence type="predicted"/>
<dbReference type="InterPro" id="IPR036525">
    <property type="entry name" value="Tubulin/FtsZ_GTPase_sf"/>
</dbReference>
<accession>A0A552UJ31</accession>
<reference evidence="1 2" key="1">
    <citation type="submission" date="2019-07" db="EMBL/GenBank/DDBJ databases">
        <title>Novel species isolated from glacier.</title>
        <authorList>
            <person name="Liu Q."/>
            <person name="Xin Y.-H."/>
        </authorList>
    </citation>
    <scope>NUCLEOTIDE SEQUENCE [LARGE SCALE GENOMIC DNA]</scope>
    <source>
        <strain evidence="1 2">LB1R16</strain>
    </source>
</reference>
<dbReference type="Proteomes" id="UP000317894">
    <property type="component" value="Unassembled WGS sequence"/>
</dbReference>
<organism evidence="1 2">
    <name type="scientific">Glacieibacterium frigidum</name>
    <dbReference type="NCBI Taxonomy" id="2593303"/>
    <lineage>
        <taxon>Bacteria</taxon>
        <taxon>Pseudomonadati</taxon>
        <taxon>Pseudomonadota</taxon>
        <taxon>Alphaproteobacteria</taxon>
        <taxon>Sphingomonadales</taxon>
        <taxon>Sphingosinicellaceae</taxon>
        <taxon>Glacieibacterium</taxon>
    </lineage>
</organism>
<protein>
    <recommendedName>
        <fullName evidence="3">Tubulin like</fullName>
    </recommendedName>
</protein>
<evidence type="ECO:0000313" key="2">
    <source>
        <dbReference type="Proteomes" id="UP000317894"/>
    </source>
</evidence>
<gene>
    <name evidence="1" type="ORF">FMM06_08875</name>
</gene>
<dbReference type="EMBL" id="VJWA01000001">
    <property type="protein sequence ID" value="TRW18195.1"/>
    <property type="molecule type" value="Genomic_DNA"/>
</dbReference>
<dbReference type="Gene3D" id="3.40.50.1440">
    <property type="entry name" value="Tubulin/FtsZ, GTPase domain"/>
    <property type="match status" value="1"/>
</dbReference>
<dbReference type="AlphaFoldDB" id="A0A552UJ31"/>
<sequence length="985" mass="108258">MNHLIIGLGGTGGKVIRAFRKQVYAEYRAVAPAGLDVGYLYVDSDPDEFKPDQADWKVLGTSVQLPVASQLNITGENLGARLKDIQSYPGIKPWIGDRTAWGEIIGAIVGAALGGQKRRLGRFLFACKIDKFREQVQSQVRTLQGNGRTDITFHVVAGLAGGTGSGTIVDTVAQLRAMYNDAQRHRIVLYLLLPEEFPQPNWDSGNYHSNGYAALVELNALSTGAYHPVDLVTGNRLALGDPFNGAYVFGNENENGYQADVKNELPGIVGDYLFQKIAVADKVGWKSLGRMENAENGDGTPETTPGARVGERSKRFLSFGIKRIAIPEEEIGEYLSLNFARAAIQQLRSNNWQDGQGFVDSVRNIDTASFVREAETLGRWLLTDEHLTLSVPILQADDPNKRWRALGDEWDGAMTTFKSMVRDGPPPGWLDELHKYAVKRFDEGFRNAGVPSFYRTKAMAKRDMAREVRGRVERELFDDWRNGTRSATEVSRVLGDLTSLLTDRLQGIDGVVAREREAAEAANEALRIVQQRWASMGLLGRMVGNRNNLLDEYGLQLREHFVRRTRVEAWMVGKTILGEVLTELADLRAIVDQIIATMQDALTRVGAGIDARLKTGGGDDIKGHLVRFYDPELVRTVTRELVLDQVQQATQTAKVRAALIERAGPNPGFQAFRDRVGLGDMVDRIEAVAEDNARVAHDTLVIDVKRRILGVSIIAKLRERFGGDRQALGAYVANLVREAGCYLTVNPLESGKSGPGIPAGVQTLVQKWIVVLPKATEHAAFVADLKTAFRDAQPGDLEFIEADGRANEITMIAVKNLFPLRYLKVLPFLKAKYETRIAANPARFALELHTEGSIDSYPSLYVRSGDELRRDALALVLIGRGLGIVQDDPKGPTYLGRDADGFEAPPVRLGTSLLVAAEGIDDKLYAQLKADIDAGLAKLDDLEPVKGAIRTAPDIIKPLVGGDVADPRYRAVVEAAKAALMIIRR</sequence>